<dbReference type="InterPro" id="IPR036291">
    <property type="entry name" value="NAD(P)-bd_dom_sf"/>
</dbReference>
<dbReference type="GO" id="GO:0016491">
    <property type="term" value="F:oxidoreductase activity"/>
    <property type="evidence" value="ECO:0007669"/>
    <property type="project" value="UniProtKB-KW"/>
</dbReference>
<evidence type="ECO:0000313" key="4">
    <source>
        <dbReference type="EMBL" id="KFB10901.1"/>
    </source>
</evidence>
<dbReference type="PANTHER" id="PTHR43818">
    <property type="entry name" value="BCDNA.GH03377"/>
    <property type="match status" value="1"/>
</dbReference>
<dbReference type="PATRIC" id="fig|472175.3.peg.1948"/>
<sequence length="383" mass="41192">MTKTLGVGIIGCGNISAAYMKLSPLFRGIEVRACADVNPEAAKARAEEFKLRQETVDGLLASDDIDIIVNLTIPSAHYEISRRAIEAGKHVYSEKPFVLSVEEGQALAKAAEEKGVRVGSAPDTFLGGAHQLARHIVDSGQIGKIVSGTCHVMSHGMEHWHPNPDFFFLPGAGPVLDVGPYYVTNLIQLIGPVRRVGALSSIPAKERTILSEPRKGEKIPVETPTTIHAVLEFESGAIITLGASWDVWHHKHSNMELYGEKGSLHVPDPNFFGGDLAVTEEGNLLDELPDWPHPFAVPNQGLEEGRPLANYRAAGLADMAQAILEGRPHRCSLEMSLHAIDVMTSILKSGETGSFVTLQTTCERPAALGVDAAGNLLAEKELA</sequence>
<dbReference type="InterPro" id="IPR000683">
    <property type="entry name" value="Gfo/Idh/MocA-like_OxRdtase_N"/>
</dbReference>
<dbReference type="Proteomes" id="UP000053675">
    <property type="component" value="Unassembled WGS sequence"/>
</dbReference>
<feature type="domain" description="Gfo/Idh/MocA-like oxidoreductase N-terminal" evidence="2">
    <location>
        <begin position="6"/>
        <end position="119"/>
    </location>
</feature>
<evidence type="ECO:0000313" key="5">
    <source>
        <dbReference type="Proteomes" id="UP000053675"/>
    </source>
</evidence>
<dbReference type="InterPro" id="IPR055170">
    <property type="entry name" value="GFO_IDH_MocA-like_dom"/>
</dbReference>
<dbReference type="SUPFAM" id="SSF51735">
    <property type="entry name" value="NAD(P)-binding Rossmann-fold domains"/>
    <property type="match status" value="1"/>
</dbReference>
<proteinExistence type="predicted"/>
<dbReference type="PANTHER" id="PTHR43818:SF11">
    <property type="entry name" value="BCDNA.GH03377"/>
    <property type="match status" value="1"/>
</dbReference>
<dbReference type="eggNOG" id="COG0673">
    <property type="taxonomic scope" value="Bacteria"/>
</dbReference>
<dbReference type="OrthoDB" id="9776544at2"/>
<dbReference type="InterPro" id="IPR050463">
    <property type="entry name" value="Gfo/Idh/MocA_oxidrdct_glycsds"/>
</dbReference>
<accession>A0A084UD65</accession>
<dbReference type="Gene3D" id="3.40.50.720">
    <property type="entry name" value="NAD(P)-binding Rossmann-like Domain"/>
    <property type="match status" value="1"/>
</dbReference>
<gene>
    <name evidence="4" type="ORF">EL18_01942</name>
</gene>
<evidence type="ECO:0000256" key="1">
    <source>
        <dbReference type="ARBA" id="ARBA00023002"/>
    </source>
</evidence>
<evidence type="ECO:0000259" key="3">
    <source>
        <dbReference type="Pfam" id="PF22725"/>
    </source>
</evidence>
<name>A0A084UD65_9HYPH</name>
<keyword evidence="5" id="KW-1185">Reference proteome</keyword>
<comment type="caution">
    <text evidence="4">The sequence shown here is derived from an EMBL/GenBank/DDBJ whole genome shotgun (WGS) entry which is preliminary data.</text>
</comment>
<dbReference type="Pfam" id="PF22725">
    <property type="entry name" value="GFO_IDH_MocA_C3"/>
    <property type="match status" value="1"/>
</dbReference>
<dbReference type="SUPFAM" id="SSF55347">
    <property type="entry name" value="Glyceraldehyde-3-phosphate dehydrogenase-like, C-terminal domain"/>
    <property type="match status" value="1"/>
</dbReference>
<dbReference type="RefSeq" id="WP_036482247.1">
    <property type="nucleotide sequence ID" value="NZ_JMQM01000001.1"/>
</dbReference>
<reference evidence="4 5" key="1">
    <citation type="submission" date="2014-05" db="EMBL/GenBank/DDBJ databases">
        <title>Draft Genome Sequence of Nitratireductor basaltis Strain UMTGB225, A Marine Bacterium Isolated from Green Barrel Tunicate.</title>
        <authorList>
            <person name="Gan H.Y."/>
        </authorList>
    </citation>
    <scope>NUCLEOTIDE SEQUENCE [LARGE SCALE GENOMIC DNA]</scope>
    <source>
        <strain evidence="4 5">UMTGB225</strain>
    </source>
</reference>
<dbReference type="Gene3D" id="3.30.360.10">
    <property type="entry name" value="Dihydrodipicolinate Reductase, domain 2"/>
    <property type="match status" value="1"/>
</dbReference>
<feature type="domain" description="GFO/IDH/MocA-like oxidoreductase" evidence="3">
    <location>
        <begin position="130"/>
        <end position="264"/>
    </location>
</feature>
<protein>
    <submittedName>
        <fullName evidence="4">Oxidoreductase</fullName>
    </submittedName>
</protein>
<dbReference type="Pfam" id="PF01408">
    <property type="entry name" value="GFO_IDH_MocA"/>
    <property type="match status" value="1"/>
</dbReference>
<organism evidence="4 5">
    <name type="scientific">Nitratireductor basaltis</name>
    <dbReference type="NCBI Taxonomy" id="472175"/>
    <lineage>
        <taxon>Bacteria</taxon>
        <taxon>Pseudomonadati</taxon>
        <taxon>Pseudomonadota</taxon>
        <taxon>Alphaproteobacteria</taxon>
        <taxon>Hyphomicrobiales</taxon>
        <taxon>Phyllobacteriaceae</taxon>
        <taxon>Nitratireductor</taxon>
    </lineage>
</organism>
<evidence type="ECO:0000259" key="2">
    <source>
        <dbReference type="Pfam" id="PF01408"/>
    </source>
</evidence>
<dbReference type="AlphaFoldDB" id="A0A084UD65"/>
<dbReference type="EMBL" id="JMQM01000001">
    <property type="protein sequence ID" value="KFB10901.1"/>
    <property type="molecule type" value="Genomic_DNA"/>
</dbReference>
<dbReference type="STRING" id="472175.EL18_01942"/>
<keyword evidence="1" id="KW-0560">Oxidoreductase</keyword>
<dbReference type="GO" id="GO:0000166">
    <property type="term" value="F:nucleotide binding"/>
    <property type="evidence" value="ECO:0007669"/>
    <property type="project" value="InterPro"/>
</dbReference>